<protein>
    <submittedName>
        <fullName evidence="1">Uncharacterized protein</fullName>
    </submittedName>
</protein>
<evidence type="ECO:0000313" key="1">
    <source>
        <dbReference type="EMBL" id="MEQ2209490.1"/>
    </source>
</evidence>
<proteinExistence type="predicted"/>
<reference evidence="1 2" key="1">
    <citation type="submission" date="2021-06" db="EMBL/GenBank/DDBJ databases">
        <authorList>
            <person name="Palmer J.M."/>
        </authorList>
    </citation>
    <scope>NUCLEOTIDE SEQUENCE [LARGE SCALE GENOMIC DNA]</scope>
    <source>
        <strain evidence="1 2">XC_2019</strain>
        <tissue evidence="1">Muscle</tissue>
    </source>
</reference>
<evidence type="ECO:0000313" key="2">
    <source>
        <dbReference type="Proteomes" id="UP001434883"/>
    </source>
</evidence>
<gene>
    <name evidence="1" type="ORF">XENOCAPTIV_030844</name>
</gene>
<sequence>MLLNLLTTILKGDQCSYSLSCFHVDVFPKPLLFVKKFNKALPKIIEIKDLNVQYFYGPLDLSIHTIPILQGIT</sequence>
<name>A0ABV0RMT4_9TELE</name>
<dbReference type="Proteomes" id="UP001434883">
    <property type="component" value="Unassembled WGS sequence"/>
</dbReference>
<keyword evidence="2" id="KW-1185">Reference proteome</keyword>
<organism evidence="1 2">
    <name type="scientific">Xenoophorus captivus</name>
    <dbReference type="NCBI Taxonomy" id="1517983"/>
    <lineage>
        <taxon>Eukaryota</taxon>
        <taxon>Metazoa</taxon>
        <taxon>Chordata</taxon>
        <taxon>Craniata</taxon>
        <taxon>Vertebrata</taxon>
        <taxon>Euteleostomi</taxon>
        <taxon>Actinopterygii</taxon>
        <taxon>Neopterygii</taxon>
        <taxon>Teleostei</taxon>
        <taxon>Neoteleostei</taxon>
        <taxon>Acanthomorphata</taxon>
        <taxon>Ovalentaria</taxon>
        <taxon>Atherinomorphae</taxon>
        <taxon>Cyprinodontiformes</taxon>
        <taxon>Goodeidae</taxon>
        <taxon>Xenoophorus</taxon>
    </lineage>
</organism>
<comment type="caution">
    <text evidence="1">The sequence shown here is derived from an EMBL/GenBank/DDBJ whole genome shotgun (WGS) entry which is preliminary data.</text>
</comment>
<dbReference type="EMBL" id="JAHRIN010051391">
    <property type="protein sequence ID" value="MEQ2209490.1"/>
    <property type="molecule type" value="Genomic_DNA"/>
</dbReference>
<accession>A0ABV0RMT4</accession>